<reference evidence="2 3" key="1">
    <citation type="journal article" date="2023" name="G3 (Bethesda)">
        <title>A chromosome-length genome assembly and annotation of blackberry (Rubus argutus, cv. 'Hillquist').</title>
        <authorList>
            <person name="Bruna T."/>
            <person name="Aryal R."/>
            <person name="Dudchenko O."/>
            <person name="Sargent D.J."/>
            <person name="Mead D."/>
            <person name="Buti M."/>
            <person name="Cavallini A."/>
            <person name="Hytonen T."/>
            <person name="Andres J."/>
            <person name="Pham M."/>
            <person name="Weisz D."/>
            <person name="Mascagni F."/>
            <person name="Usai G."/>
            <person name="Natali L."/>
            <person name="Bassil N."/>
            <person name="Fernandez G.E."/>
            <person name="Lomsadze A."/>
            <person name="Armour M."/>
            <person name="Olukolu B."/>
            <person name="Poorten T."/>
            <person name="Britton C."/>
            <person name="Davik J."/>
            <person name="Ashrafi H."/>
            <person name="Aiden E.L."/>
            <person name="Borodovsky M."/>
            <person name="Worthington M."/>
        </authorList>
    </citation>
    <scope>NUCLEOTIDE SEQUENCE [LARGE SCALE GENOMIC DNA]</scope>
    <source>
        <strain evidence="2">PI 553951</strain>
    </source>
</reference>
<dbReference type="AlphaFoldDB" id="A0AAW1VVK2"/>
<protein>
    <submittedName>
        <fullName evidence="2">Uncharacterized protein</fullName>
    </submittedName>
</protein>
<accession>A0AAW1VVK2</accession>
<sequence>MRKSEAADFFLLFSVVGASIELSTVMGSFAMVKLGRAQRSRDRQLWVGVVVVCGLWQNKGFVINCSDGYGIGDGFCGFGFVELAVHELQERS</sequence>
<comment type="caution">
    <text evidence="2">The sequence shown here is derived from an EMBL/GenBank/DDBJ whole genome shotgun (WGS) entry which is preliminary data.</text>
</comment>
<evidence type="ECO:0000313" key="2">
    <source>
        <dbReference type="EMBL" id="KAK9911504.1"/>
    </source>
</evidence>
<organism evidence="2 3">
    <name type="scientific">Rubus argutus</name>
    <name type="common">Southern blackberry</name>
    <dbReference type="NCBI Taxonomy" id="59490"/>
    <lineage>
        <taxon>Eukaryota</taxon>
        <taxon>Viridiplantae</taxon>
        <taxon>Streptophyta</taxon>
        <taxon>Embryophyta</taxon>
        <taxon>Tracheophyta</taxon>
        <taxon>Spermatophyta</taxon>
        <taxon>Magnoliopsida</taxon>
        <taxon>eudicotyledons</taxon>
        <taxon>Gunneridae</taxon>
        <taxon>Pentapetalae</taxon>
        <taxon>rosids</taxon>
        <taxon>fabids</taxon>
        <taxon>Rosales</taxon>
        <taxon>Rosaceae</taxon>
        <taxon>Rosoideae</taxon>
        <taxon>Rosoideae incertae sedis</taxon>
        <taxon>Rubus</taxon>
    </lineage>
</organism>
<gene>
    <name evidence="2" type="ORF">M0R45_035411</name>
</gene>
<dbReference type="EMBL" id="JBEDUW010000007">
    <property type="protein sequence ID" value="KAK9911504.1"/>
    <property type="molecule type" value="Genomic_DNA"/>
</dbReference>
<keyword evidence="1" id="KW-0472">Membrane</keyword>
<proteinExistence type="predicted"/>
<evidence type="ECO:0000256" key="1">
    <source>
        <dbReference type="SAM" id="Phobius"/>
    </source>
</evidence>
<feature type="transmembrane region" description="Helical" evidence="1">
    <location>
        <begin position="6"/>
        <end position="32"/>
    </location>
</feature>
<keyword evidence="1" id="KW-0812">Transmembrane</keyword>
<name>A0AAW1VVK2_RUBAR</name>
<keyword evidence="3" id="KW-1185">Reference proteome</keyword>
<keyword evidence="1" id="KW-1133">Transmembrane helix</keyword>
<dbReference type="Proteomes" id="UP001457282">
    <property type="component" value="Unassembled WGS sequence"/>
</dbReference>
<evidence type="ECO:0000313" key="3">
    <source>
        <dbReference type="Proteomes" id="UP001457282"/>
    </source>
</evidence>